<keyword evidence="1" id="KW-0812">Transmembrane</keyword>
<accession>A0A1B0BXL4</accession>
<feature type="transmembrane region" description="Helical" evidence="1">
    <location>
        <begin position="95"/>
        <end position="115"/>
    </location>
</feature>
<dbReference type="AlphaFoldDB" id="A0A1B0BXL4"/>
<reference evidence="2" key="2">
    <citation type="submission" date="2020-05" db="UniProtKB">
        <authorList>
            <consortium name="EnsemblMetazoa"/>
        </authorList>
    </citation>
    <scope>IDENTIFICATION</scope>
    <source>
        <strain evidence="2">IAEA</strain>
    </source>
</reference>
<dbReference type="EMBL" id="JXJN01022274">
    <property type="status" value="NOT_ANNOTATED_CDS"/>
    <property type="molecule type" value="Genomic_DNA"/>
</dbReference>
<name>A0A1B0BXL4_9MUSC</name>
<dbReference type="VEuPathDB" id="VectorBase:GPPI043572"/>
<keyword evidence="1" id="KW-0472">Membrane</keyword>
<evidence type="ECO:0000313" key="2">
    <source>
        <dbReference type="EnsemblMetazoa" id="GPPI043572-PA"/>
    </source>
</evidence>
<sequence length="142" mass="16535">MNLFFIHIYKILKIIYLHIFIHIYVYRDLNTKLIKTRSGLNSRTRLDFDFTCTPIIASIGTSVRGIETECGDTLSVKLDGLTKPEPNDLYLVYDYNLGSINATTFAFAFCVFMAYSSKQHFKSTQEDFHVYKTNINFAENYR</sequence>
<feature type="transmembrane region" description="Helical" evidence="1">
    <location>
        <begin position="6"/>
        <end position="25"/>
    </location>
</feature>
<protein>
    <submittedName>
        <fullName evidence="2">Uncharacterized protein</fullName>
    </submittedName>
</protein>
<evidence type="ECO:0000313" key="3">
    <source>
        <dbReference type="Proteomes" id="UP000092460"/>
    </source>
</evidence>
<keyword evidence="1" id="KW-1133">Transmembrane helix</keyword>
<evidence type="ECO:0000256" key="1">
    <source>
        <dbReference type="SAM" id="Phobius"/>
    </source>
</evidence>
<reference evidence="3" key="1">
    <citation type="submission" date="2015-01" db="EMBL/GenBank/DDBJ databases">
        <authorList>
            <person name="Aksoy S."/>
            <person name="Warren W."/>
            <person name="Wilson R.K."/>
        </authorList>
    </citation>
    <scope>NUCLEOTIDE SEQUENCE [LARGE SCALE GENOMIC DNA]</scope>
    <source>
        <strain evidence="3">IAEA</strain>
    </source>
</reference>
<proteinExistence type="predicted"/>
<keyword evidence="3" id="KW-1185">Reference proteome</keyword>
<organism evidence="2 3">
    <name type="scientific">Glossina palpalis gambiensis</name>
    <dbReference type="NCBI Taxonomy" id="67801"/>
    <lineage>
        <taxon>Eukaryota</taxon>
        <taxon>Metazoa</taxon>
        <taxon>Ecdysozoa</taxon>
        <taxon>Arthropoda</taxon>
        <taxon>Hexapoda</taxon>
        <taxon>Insecta</taxon>
        <taxon>Pterygota</taxon>
        <taxon>Neoptera</taxon>
        <taxon>Endopterygota</taxon>
        <taxon>Diptera</taxon>
        <taxon>Brachycera</taxon>
        <taxon>Muscomorpha</taxon>
        <taxon>Hippoboscoidea</taxon>
        <taxon>Glossinidae</taxon>
        <taxon>Glossina</taxon>
    </lineage>
</organism>
<dbReference type="Proteomes" id="UP000092460">
    <property type="component" value="Unassembled WGS sequence"/>
</dbReference>
<dbReference type="EnsemblMetazoa" id="GPPI043572-RA">
    <property type="protein sequence ID" value="GPPI043572-PA"/>
    <property type="gene ID" value="GPPI043572"/>
</dbReference>